<dbReference type="InterPro" id="IPR016181">
    <property type="entry name" value="Acyl_CoA_acyltransferase"/>
</dbReference>
<proteinExistence type="predicted"/>
<dbReference type="EMBL" id="JAJJMB010012121">
    <property type="protein sequence ID" value="KAI3886854.1"/>
    <property type="molecule type" value="Genomic_DNA"/>
</dbReference>
<dbReference type="Proteomes" id="UP001202328">
    <property type="component" value="Unassembled WGS sequence"/>
</dbReference>
<accession>A0AAD4XCP9</accession>
<dbReference type="AlphaFoldDB" id="A0AAD4XCP9"/>
<protein>
    <recommendedName>
        <fullName evidence="3">N-acetyltransferase domain-containing protein</fullName>
    </recommendedName>
</protein>
<sequence length="152" mass="17740">MTTIRELRCSDLLEITHMTMGNMGPLRDFMLFMTKFPEYSLVCVSPGNRIKGFIAGYNTGKGVDRHCEINELRFRDTDIIRMLLKAVEERAEKNPRKVFYVEVDVISDNQKYVELQKEMGYTCLKEYFDIIEGEMVNKTVLRKYLSGGDLHH</sequence>
<dbReference type="SUPFAM" id="SSF55729">
    <property type="entry name" value="Acyl-CoA N-acyltransferases (Nat)"/>
    <property type="match status" value="1"/>
</dbReference>
<evidence type="ECO:0000313" key="2">
    <source>
        <dbReference type="Proteomes" id="UP001202328"/>
    </source>
</evidence>
<evidence type="ECO:0008006" key="3">
    <source>
        <dbReference type="Google" id="ProtNLM"/>
    </source>
</evidence>
<evidence type="ECO:0000313" key="1">
    <source>
        <dbReference type="EMBL" id="KAI3886854.1"/>
    </source>
</evidence>
<name>A0AAD4XCP9_9MAGN</name>
<gene>
    <name evidence="1" type="ORF">MKW98_017206</name>
</gene>
<reference evidence="1" key="1">
    <citation type="submission" date="2022-04" db="EMBL/GenBank/DDBJ databases">
        <title>A functionally conserved STORR gene fusion in Papaver species that diverged 16.8 million years ago.</title>
        <authorList>
            <person name="Catania T."/>
        </authorList>
    </citation>
    <scope>NUCLEOTIDE SEQUENCE</scope>
    <source>
        <strain evidence="1">S-188037</strain>
    </source>
</reference>
<dbReference type="Gene3D" id="3.40.630.30">
    <property type="match status" value="1"/>
</dbReference>
<keyword evidence="2" id="KW-1185">Reference proteome</keyword>
<comment type="caution">
    <text evidence="1">The sequence shown here is derived from an EMBL/GenBank/DDBJ whole genome shotgun (WGS) entry which is preliminary data.</text>
</comment>
<organism evidence="1 2">
    <name type="scientific">Papaver atlanticum</name>
    <dbReference type="NCBI Taxonomy" id="357466"/>
    <lineage>
        <taxon>Eukaryota</taxon>
        <taxon>Viridiplantae</taxon>
        <taxon>Streptophyta</taxon>
        <taxon>Embryophyta</taxon>
        <taxon>Tracheophyta</taxon>
        <taxon>Spermatophyta</taxon>
        <taxon>Magnoliopsida</taxon>
        <taxon>Ranunculales</taxon>
        <taxon>Papaveraceae</taxon>
        <taxon>Papaveroideae</taxon>
        <taxon>Papaver</taxon>
    </lineage>
</organism>